<evidence type="ECO:0000313" key="1">
    <source>
        <dbReference type="EMBL" id="MBU3843962.1"/>
    </source>
</evidence>
<name>A0A948TFR6_9GAMM</name>
<accession>A0A948TFR6</accession>
<reference evidence="1" key="2">
    <citation type="submission" date="2021-04" db="EMBL/GenBank/DDBJ databases">
        <authorList>
            <person name="Gilroy R."/>
        </authorList>
    </citation>
    <scope>NUCLEOTIDE SEQUENCE</scope>
    <source>
        <strain evidence="1">378</strain>
    </source>
</reference>
<sequence length="82" mass="9420">MLILAAYIPTLTHRELRGFVKGWAKSCGFVYRQAADVPTLEKEITNLCTQEFERPVFLEVLTTDAAEREAYSKLLMQHLKFA</sequence>
<dbReference type="Proteomes" id="UP000733611">
    <property type="component" value="Unassembled WGS sequence"/>
</dbReference>
<dbReference type="AlphaFoldDB" id="A0A948TFR6"/>
<comment type="caution">
    <text evidence="1">The sequence shown here is derived from an EMBL/GenBank/DDBJ whole genome shotgun (WGS) entry which is preliminary data.</text>
</comment>
<gene>
    <name evidence="1" type="ORF">H9847_03710</name>
</gene>
<protein>
    <submittedName>
        <fullName evidence="1">Uncharacterized protein</fullName>
    </submittedName>
</protein>
<reference evidence="1" key="1">
    <citation type="journal article" date="2021" name="PeerJ">
        <title>Extensive microbial diversity within the chicken gut microbiome revealed by metagenomics and culture.</title>
        <authorList>
            <person name="Gilroy R."/>
            <person name="Ravi A."/>
            <person name="Getino M."/>
            <person name="Pursley I."/>
            <person name="Horton D.L."/>
            <person name="Alikhan N.F."/>
            <person name="Baker D."/>
            <person name="Gharbi K."/>
            <person name="Hall N."/>
            <person name="Watson M."/>
            <person name="Adriaenssens E.M."/>
            <person name="Foster-Nyarko E."/>
            <person name="Jarju S."/>
            <person name="Secka A."/>
            <person name="Antonio M."/>
            <person name="Oren A."/>
            <person name="Chaudhuri R.R."/>
            <person name="La Ragione R."/>
            <person name="Hildebrand F."/>
            <person name="Pallen M.J."/>
        </authorList>
    </citation>
    <scope>NUCLEOTIDE SEQUENCE</scope>
    <source>
        <strain evidence="1">378</strain>
    </source>
</reference>
<evidence type="ECO:0000313" key="2">
    <source>
        <dbReference type="Proteomes" id="UP000733611"/>
    </source>
</evidence>
<proteinExistence type="predicted"/>
<dbReference type="EMBL" id="JAHLFE010000068">
    <property type="protein sequence ID" value="MBU3843962.1"/>
    <property type="molecule type" value="Genomic_DNA"/>
</dbReference>
<organism evidence="1 2">
    <name type="scientific">Candidatus Anaerobiospirillum pullicola</name>
    <dbReference type="NCBI Taxonomy" id="2838451"/>
    <lineage>
        <taxon>Bacteria</taxon>
        <taxon>Pseudomonadati</taxon>
        <taxon>Pseudomonadota</taxon>
        <taxon>Gammaproteobacteria</taxon>
        <taxon>Aeromonadales</taxon>
        <taxon>Succinivibrionaceae</taxon>
        <taxon>Anaerobiospirillum</taxon>
    </lineage>
</organism>